<evidence type="ECO:0008006" key="3">
    <source>
        <dbReference type="Google" id="ProtNLM"/>
    </source>
</evidence>
<accession>A0AAV1RCQ0</accession>
<protein>
    <recommendedName>
        <fullName evidence="3">Secreted protein</fullName>
    </recommendedName>
</protein>
<organism evidence="1 2">
    <name type="scientific">Dovyalis caffra</name>
    <dbReference type="NCBI Taxonomy" id="77055"/>
    <lineage>
        <taxon>Eukaryota</taxon>
        <taxon>Viridiplantae</taxon>
        <taxon>Streptophyta</taxon>
        <taxon>Embryophyta</taxon>
        <taxon>Tracheophyta</taxon>
        <taxon>Spermatophyta</taxon>
        <taxon>Magnoliopsida</taxon>
        <taxon>eudicotyledons</taxon>
        <taxon>Gunneridae</taxon>
        <taxon>Pentapetalae</taxon>
        <taxon>rosids</taxon>
        <taxon>fabids</taxon>
        <taxon>Malpighiales</taxon>
        <taxon>Salicaceae</taxon>
        <taxon>Flacourtieae</taxon>
        <taxon>Dovyalis</taxon>
    </lineage>
</organism>
<dbReference type="Proteomes" id="UP001314170">
    <property type="component" value="Unassembled WGS sequence"/>
</dbReference>
<comment type="caution">
    <text evidence="1">The sequence shown here is derived from an EMBL/GenBank/DDBJ whole genome shotgun (WGS) entry which is preliminary data.</text>
</comment>
<dbReference type="AlphaFoldDB" id="A0AAV1RCQ0"/>
<proteinExistence type="predicted"/>
<keyword evidence="2" id="KW-1185">Reference proteome</keyword>
<gene>
    <name evidence="1" type="ORF">DCAF_LOCUS9504</name>
</gene>
<sequence length="107" mass="11935">MTPEFLASTCFLQSSNFILLFRTFTIGASRLHRFGASGLSIPANKTQKIVGWPPASGICRWAYRHAGGRRVRADVRILGCRSYEFNSSQTVSNNGYDCLLALHQTHK</sequence>
<name>A0AAV1RCQ0_9ROSI</name>
<dbReference type="EMBL" id="CAWUPB010000936">
    <property type="protein sequence ID" value="CAK7333565.1"/>
    <property type="molecule type" value="Genomic_DNA"/>
</dbReference>
<evidence type="ECO:0000313" key="2">
    <source>
        <dbReference type="Proteomes" id="UP001314170"/>
    </source>
</evidence>
<reference evidence="1 2" key="1">
    <citation type="submission" date="2024-01" db="EMBL/GenBank/DDBJ databases">
        <authorList>
            <person name="Waweru B."/>
        </authorList>
    </citation>
    <scope>NUCLEOTIDE SEQUENCE [LARGE SCALE GENOMIC DNA]</scope>
</reference>
<evidence type="ECO:0000313" key="1">
    <source>
        <dbReference type="EMBL" id="CAK7333565.1"/>
    </source>
</evidence>